<feature type="domain" description="DHFR" evidence="9">
    <location>
        <begin position="3"/>
        <end position="158"/>
    </location>
</feature>
<reference evidence="10" key="2">
    <citation type="submission" date="2021-09" db="EMBL/GenBank/DDBJ databases">
        <authorList>
            <person name="Gilroy R."/>
        </authorList>
    </citation>
    <scope>NUCLEOTIDE SEQUENCE</scope>
    <source>
        <strain evidence="10">ChiGjej1B1-18357</strain>
    </source>
</reference>
<dbReference type="InterPro" id="IPR017925">
    <property type="entry name" value="DHFR_CS"/>
</dbReference>
<evidence type="ECO:0000256" key="8">
    <source>
        <dbReference type="RuleBase" id="RU004474"/>
    </source>
</evidence>
<dbReference type="SUPFAM" id="SSF53597">
    <property type="entry name" value="Dihydrofolate reductase-like"/>
    <property type="match status" value="1"/>
</dbReference>
<dbReference type="InterPro" id="IPR012259">
    <property type="entry name" value="DHFR"/>
</dbReference>
<reference evidence="10" key="1">
    <citation type="journal article" date="2021" name="PeerJ">
        <title>Extensive microbial diversity within the chicken gut microbiome revealed by metagenomics and culture.</title>
        <authorList>
            <person name="Gilroy R."/>
            <person name="Ravi A."/>
            <person name="Getino M."/>
            <person name="Pursley I."/>
            <person name="Horton D.L."/>
            <person name="Alikhan N.F."/>
            <person name="Baker D."/>
            <person name="Gharbi K."/>
            <person name="Hall N."/>
            <person name="Watson M."/>
            <person name="Adriaenssens E.M."/>
            <person name="Foster-Nyarko E."/>
            <person name="Jarju S."/>
            <person name="Secka A."/>
            <person name="Antonio M."/>
            <person name="Oren A."/>
            <person name="Chaudhuri R.R."/>
            <person name="La Ragione R."/>
            <person name="Hildebrand F."/>
            <person name="Pallen M.J."/>
        </authorList>
    </citation>
    <scope>NUCLEOTIDE SEQUENCE</scope>
    <source>
        <strain evidence="10">ChiGjej1B1-18357</strain>
    </source>
</reference>
<evidence type="ECO:0000259" key="9">
    <source>
        <dbReference type="PROSITE" id="PS51330"/>
    </source>
</evidence>
<dbReference type="EC" id="1.5.1.3" evidence="3 7"/>
<evidence type="ECO:0000256" key="6">
    <source>
        <dbReference type="ARBA" id="ARBA00023002"/>
    </source>
</evidence>
<dbReference type="PANTHER" id="PTHR48069:SF3">
    <property type="entry name" value="DIHYDROFOLATE REDUCTASE"/>
    <property type="match status" value="1"/>
</dbReference>
<dbReference type="Proteomes" id="UP000776650">
    <property type="component" value="Unassembled WGS sequence"/>
</dbReference>
<dbReference type="RefSeq" id="WP_303915899.1">
    <property type="nucleotide sequence ID" value="NZ_DYXM01000280.1"/>
</dbReference>
<keyword evidence="4 7" id="KW-0554">One-carbon metabolism</keyword>
<evidence type="ECO:0000256" key="5">
    <source>
        <dbReference type="ARBA" id="ARBA00022857"/>
    </source>
</evidence>
<evidence type="ECO:0000256" key="2">
    <source>
        <dbReference type="ARBA" id="ARBA00009539"/>
    </source>
</evidence>
<dbReference type="GO" id="GO:0046655">
    <property type="term" value="P:folic acid metabolic process"/>
    <property type="evidence" value="ECO:0007669"/>
    <property type="project" value="TreeGrafter"/>
</dbReference>
<keyword evidence="5 7" id="KW-0521">NADP</keyword>
<evidence type="ECO:0000256" key="7">
    <source>
        <dbReference type="PIRNR" id="PIRNR000194"/>
    </source>
</evidence>
<gene>
    <name evidence="10" type="ORF">K8V11_14625</name>
</gene>
<keyword evidence="6 7" id="KW-0560">Oxidoreductase</keyword>
<dbReference type="GO" id="GO:0006730">
    <property type="term" value="P:one-carbon metabolic process"/>
    <property type="evidence" value="ECO:0007669"/>
    <property type="project" value="UniProtKB-KW"/>
</dbReference>
<dbReference type="PRINTS" id="PR00070">
    <property type="entry name" value="DHFR"/>
</dbReference>
<dbReference type="GO" id="GO:0005829">
    <property type="term" value="C:cytosol"/>
    <property type="evidence" value="ECO:0007669"/>
    <property type="project" value="TreeGrafter"/>
</dbReference>
<dbReference type="GO" id="GO:0050661">
    <property type="term" value="F:NADP binding"/>
    <property type="evidence" value="ECO:0007669"/>
    <property type="project" value="InterPro"/>
</dbReference>
<organism evidence="10 11">
    <name type="scientific">Dietzia timorensis</name>
    <dbReference type="NCBI Taxonomy" id="499555"/>
    <lineage>
        <taxon>Bacteria</taxon>
        <taxon>Bacillati</taxon>
        <taxon>Actinomycetota</taxon>
        <taxon>Actinomycetes</taxon>
        <taxon>Mycobacteriales</taxon>
        <taxon>Dietziaceae</taxon>
        <taxon>Dietzia</taxon>
    </lineage>
</organism>
<protein>
    <recommendedName>
        <fullName evidence="3 7">Dihydrofolate reductase</fullName>
        <ecNumber evidence="3 7">1.5.1.3</ecNumber>
    </recommendedName>
</protein>
<dbReference type="Pfam" id="PF00186">
    <property type="entry name" value="DHFR_1"/>
    <property type="match status" value="1"/>
</dbReference>
<name>A0A921F5Z9_9ACTN</name>
<dbReference type="InterPro" id="IPR024072">
    <property type="entry name" value="DHFR-like_dom_sf"/>
</dbReference>
<dbReference type="PANTHER" id="PTHR48069">
    <property type="entry name" value="DIHYDROFOLATE REDUCTASE"/>
    <property type="match status" value="1"/>
</dbReference>
<comment type="caution">
    <text evidence="10">The sequence shown here is derived from an EMBL/GenBank/DDBJ whole genome shotgun (WGS) entry which is preliminary data.</text>
</comment>
<comment type="function">
    <text evidence="7">Key enzyme in folate metabolism. Catalyzes an essential reaction for de novo glycine and purine synthesis, and for DNA precursor synthesis.</text>
</comment>
<dbReference type="PROSITE" id="PS00075">
    <property type="entry name" value="DHFR_1"/>
    <property type="match status" value="1"/>
</dbReference>
<dbReference type="PROSITE" id="PS51330">
    <property type="entry name" value="DHFR_2"/>
    <property type="match status" value="1"/>
</dbReference>
<sequence>MARMILVAAFGRNRVIGNGQDIPWRLRGEQQRFKQLTMGQTLVMGRKTYESIGLTLPGRTTVVITRQRDWTADGVVVAHSFEEALAACRTDDVFIAGGEQVYRQALGIADQLELTEVDQEPAGDVFFPEVDPTVWRETARIPQEGYTFVSYDRKLPFH</sequence>
<comment type="pathway">
    <text evidence="1 7">Cofactor biosynthesis; tetrahydrofolate biosynthesis; 5,6,7,8-tetrahydrofolate from 7,8-dihydrofolate: step 1/1.</text>
</comment>
<dbReference type="InterPro" id="IPR001796">
    <property type="entry name" value="DHFR_dom"/>
</dbReference>
<dbReference type="EMBL" id="DYXM01000280">
    <property type="protein sequence ID" value="HJE92232.1"/>
    <property type="molecule type" value="Genomic_DNA"/>
</dbReference>
<evidence type="ECO:0000256" key="4">
    <source>
        <dbReference type="ARBA" id="ARBA00022563"/>
    </source>
</evidence>
<dbReference type="AlphaFoldDB" id="A0A921F5Z9"/>
<dbReference type="PIRSF" id="PIRSF000194">
    <property type="entry name" value="DHFR"/>
    <property type="match status" value="1"/>
</dbReference>
<proteinExistence type="inferred from homology"/>
<evidence type="ECO:0000256" key="1">
    <source>
        <dbReference type="ARBA" id="ARBA00004903"/>
    </source>
</evidence>
<comment type="similarity">
    <text evidence="2 7 8">Belongs to the dihydrofolate reductase family.</text>
</comment>
<dbReference type="GO" id="GO:0046654">
    <property type="term" value="P:tetrahydrofolate biosynthetic process"/>
    <property type="evidence" value="ECO:0007669"/>
    <property type="project" value="InterPro"/>
</dbReference>
<evidence type="ECO:0000256" key="3">
    <source>
        <dbReference type="ARBA" id="ARBA00012856"/>
    </source>
</evidence>
<dbReference type="GO" id="GO:0004146">
    <property type="term" value="F:dihydrofolate reductase activity"/>
    <property type="evidence" value="ECO:0007669"/>
    <property type="project" value="UniProtKB-EC"/>
</dbReference>
<evidence type="ECO:0000313" key="10">
    <source>
        <dbReference type="EMBL" id="HJE92232.1"/>
    </source>
</evidence>
<dbReference type="Gene3D" id="3.40.430.10">
    <property type="entry name" value="Dihydrofolate Reductase, subunit A"/>
    <property type="match status" value="1"/>
</dbReference>
<dbReference type="GO" id="GO:0046452">
    <property type="term" value="P:dihydrofolate metabolic process"/>
    <property type="evidence" value="ECO:0007669"/>
    <property type="project" value="TreeGrafter"/>
</dbReference>
<accession>A0A921F5Z9</accession>
<dbReference type="CDD" id="cd00209">
    <property type="entry name" value="DHFR"/>
    <property type="match status" value="1"/>
</dbReference>
<evidence type="ECO:0000313" key="11">
    <source>
        <dbReference type="Proteomes" id="UP000776650"/>
    </source>
</evidence>
<comment type="catalytic activity">
    <reaction evidence="7">
        <text>(6S)-5,6,7,8-tetrahydrofolate + NADP(+) = 7,8-dihydrofolate + NADPH + H(+)</text>
        <dbReference type="Rhea" id="RHEA:15009"/>
        <dbReference type="ChEBI" id="CHEBI:15378"/>
        <dbReference type="ChEBI" id="CHEBI:57451"/>
        <dbReference type="ChEBI" id="CHEBI:57453"/>
        <dbReference type="ChEBI" id="CHEBI:57783"/>
        <dbReference type="ChEBI" id="CHEBI:58349"/>
        <dbReference type="EC" id="1.5.1.3"/>
    </reaction>
</comment>